<dbReference type="NCBIfam" id="NF001159">
    <property type="entry name" value="PRK00150.1-3"/>
    <property type="match status" value="1"/>
</dbReference>
<reference evidence="8 9" key="1">
    <citation type="submission" date="2023-11" db="EMBL/GenBank/DDBJ databases">
        <authorList>
            <person name="Okamura Y."/>
        </authorList>
    </citation>
    <scope>NUCLEOTIDE SEQUENCE [LARGE SCALE GENOMIC DNA]</scope>
</reference>
<dbReference type="GO" id="GO:0005739">
    <property type="term" value="C:mitochondrion"/>
    <property type="evidence" value="ECO:0007669"/>
    <property type="project" value="TreeGrafter"/>
</dbReference>
<comment type="similarity">
    <text evidence="1 7">Belongs to the polypeptide deformylase family.</text>
</comment>
<dbReference type="CDD" id="cd00487">
    <property type="entry name" value="Pep_deformylase"/>
    <property type="match status" value="1"/>
</dbReference>
<evidence type="ECO:0000313" key="9">
    <source>
        <dbReference type="Proteomes" id="UP001497472"/>
    </source>
</evidence>
<dbReference type="GO" id="GO:0006412">
    <property type="term" value="P:translation"/>
    <property type="evidence" value="ECO:0007669"/>
    <property type="project" value="UniProtKB-KW"/>
</dbReference>
<dbReference type="AlphaFoldDB" id="A0AAV1J361"/>
<dbReference type="SUPFAM" id="SSF56420">
    <property type="entry name" value="Peptide deformylase"/>
    <property type="match status" value="1"/>
</dbReference>
<dbReference type="HAMAP" id="MF_00163">
    <property type="entry name" value="Pep_deformylase"/>
    <property type="match status" value="1"/>
</dbReference>
<protein>
    <recommendedName>
        <fullName evidence="7">Peptide deformylase</fullName>
        <ecNumber evidence="7">3.5.1.88</ecNumber>
    </recommendedName>
</protein>
<dbReference type="Pfam" id="PF01327">
    <property type="entry name" value="Pep_deformylase"/>
    <property type="match status" value="1"/>
</dbReference>
<dbReference type="Proteomes" id="UP001497472">
    <property type="component" value="Unassembled WGS sequence"/>
</dbReference>
<dbReference type="FunFam" id="3.90.45.10:FF:000003">
    <property type="entry name" value="Peptide deformylase"/>
    <property type="match status" value="1"/>
</dbReference>
<name>A0AAV1J361_9NEOP</name>
<dbReference type="GO" id="GO:0046872">
    <property type="term" value="F:metal ion binding"/>
    <property type="evidence" value="ECO:0007669"/>
    <property type="project" value="UniProtKB-KW"/>
</dbReference>
<evidence type="ECO:0000256" key="5">
    <source>
        <dbReference type="ARBA" id="ARBA00037114"/>
    </source>
</evidence>
<accession>A0AAV1J361</accession>
<sequence>MGVLRKTLNWYAKLSPSHGRIKPPYEHVVQIGDPTLRKKSEEVKLDKITTSETQKTILVLKQVLHKYGSVGMSAPQIGENIRIFVMRITAKQCKEHSPEIIKSRNMYEIPLTVYINPKLKIVDYQKIICAEGCESVRSFQADVARYKAVEVSGLNSQGEPISQIYKGWAARIAQHEMDHLDGKLYTDIMDRKSLQCVHWDEVNICKGKMSIPFNPE</sequence>
<dbReference type="InterPro" id="IPR036821">
    <property type="entry name" value="Peptide_deformylase_sf"/>
</dbReference>
<evidence type="ECO:0000256" key="1">
    <source>
        <dbReference type="ARBA" id="ARBA00010759"/>
    </source>
</evidence>
<keyword evidence="2 7" id="KW-0479">Metal-binding</keyword>
<keyword evidence="9" id="KW-1185">Reference proteome</keyword>
<evidence type="ECO:0000313" key="8">
    <source>
        <dbReference type="EMBL" id="CAK1542839.1"/>
    </source>
</evidence>
<dbReference type="InterPro" id="IPR023635">
    <property type="entry name" value="Peptide_deformylase"/>
</dbReference>
<dbReference type="PANTHER" id="PTHR10458:SF2">
    <property type="entry name" value="PEPTIDE DEFORMYLASE, MITOCHONDRIAL"/>
    <property type="match status" value="1"/>
</dbReference>
<keyword evidence="3 7" id="KW-0378">Hydrolase</keyword>
<evidence type="ECO:0000256" key="7">
    <source>
        <dbReference type="RuleBase" id="RU362111"/>
    </source>
</evidence>
<comment type="function">
    <text evidence="5 7">Removes the formyl group from the N-terminal Met of newly synthesized proteins.</text>
</comment>
<comment type="caution">
    <text evidence="8">The sequence shown here is derived from an EMBL/GenBank/DDBJ whole genome shotgun (WGS) entry which is preliminary data.</text>
</comment>
<dbReference type="EC" id="3.5.1.88" evidence="7"/>
<dbReference type="PANTHER" id="PTHR10458">
    <property type="entry name" value="PEPTIDE DEFORMYLASE"/>
    <property type="match status" value="1"/>
</dbReference>
<dbReference type="Gene3D" id="3.90.45.10">
    <property type="entry name" value="Peptide deformylase"/>
    <property type="match status" value="1"/>
</dbReference>
<organism evidence="8 9">
    <name type="scientific">Leptosia nina</name>
    <dbReference type="NCBI Taxonomy" id="320188"/>
    <lineage>
        <taxon>Eukaryota</taxon>
        <taxon>Metazoa</taxon>
        <taxon>Ecdysozoa</taxon>
        <taxon>Arthropoda</taxon>
        <taxon>Hexapoda</taxon>
        <taxon>Insecta</taxon>
        <taxon>Pterygota</taxon>
        <taxon>Neoptera</taxon>
        <taxon>Endopterygota</taxon>
        <taxon>Lepidoptera</taxon>
        <taxon>Glossata</taxon>
        <taxon>Ditrysia</taxon>
        <taxon>Papilionoidea</taxon>
        <taxon>Pieridae</taxon>
        <taxon>Pierinae</taxon>
        <taxon>Leptosia</taxon>
    </lineage>
</organism>
<proteinExistence type="inferred from homology"/>
<dbReference type="EMBL" id="CAVLEF010000003">
    <property type="protein sequence ID" value="CAK1542839.1"/>
    <property type="molecule type" value="Genomic_DNA"/>
</dbReference>
<evidence type="ECO:0000256" key="2">
    <source>
        <dbReference type="ARBA" id="ARBA00022723"/>
    </source>
</evidence>
<evidence type="ECO:0000256" key="4">
    <source>
        <dbReference type="ARBA" id="ARBA00022917"/>
    </source>
</evidence>
<gene>
    <name evidence="8" type="ORF">LNINA_LOCUS2689</name>
</gene>
<dbReference type="PRINTS" id="PR01576">
    <property type="entry name" value="PDEFORMYLASE"/>
</dbReference>
<evidence type="ECO:0000256" key="6">
    <source>
        <dbReference type="ARBA" id="ARBA00048875"/>
    </source>
</evidence>
<keyword evidence="4 7" id="KW-0648">Protein biosynthesis</keyword>
<dbReference type="PIRSF" id="PIRSF004749">
    <property type="entry name" value="Pep_def"/>
    <property type="match status" value="1"/>
</dbReference>
<dbReference type="GO" id="GO:0042586">
    <property type="term" value="F:peptide deformylase activity"/>
    <property type="evidence" value="ECO:0007669"/>
    <property type="project" value="UniProtKB-EC"/>
</dbReference>
<evidence type="ECO:0000256" key="3">
    <source>
        <dbReference type="ARBA" id="ARBA00022801"/>
    </source>
</evidence>
<comment type="catalytic activity">
    <reaction evidence="6 7">
        <text>N-terminal N-formyl-L-methionyl-[peptide] + H2O = N-terminal L-methionyl-[peptide] + formate</text>
        <dbReference type="Rhea" id="RHEA:24420"/>
        <dbReference type="Rhea" id="RHEA-COMP:10639"/>
        <dbReference type="Rhea" id="RHEA-COMP:10640"/>
        <dbReference type="ChEBI" id="CHEBI:15377"/>
        <dbReference type="ChEBI" id="CHEBI:15740"/>
        <dbReference type="ChEBI" id="CHEBI:49298"/>
        <dbReference type="ChEBI" id="CHEBI:64731"/>
        <dbReference type="EC" id="3.5.1.88"/>
    </reaction>
</comment>